<gene>
    <name evidence="2" type="ORF">M0651_22580</name>
</gene>
<dbReference type="InterPro" id="IPR010981">
    <property type="entry name" value="SinR/SinI_dimer_dom"/>
</dbReference>
<name>A0A9X2BSL8_9BACL</name>
<protein>
    <submittedName>
        <fullName evidence="2">Anti-repressor SinI family protein</fullName>
    </submittedName>
</protein>
<dbReference type="InterPro" id="IPR036281">
    <property type="entry name" value="SinR/SinI_dimer_dom_sf"/>
</dbReference>
<sequence length="57" mass="6559">MKKSAQVIVYDRYPGNVDPEWVVLLAMAKEAGISIDEVRRFLAGDRSNFAEWHVHNE</sequence>
<feature type="domain" description="Sin" evidence="1">
    <location>
        <begin position="8"/>
        <end position="46"/>
    </location>
</feature>
<dbReference type="Proteomes" id="UP001139534">
    <property type="component" value="Unassembled WGS sequence"/>
</dbReference>
<accession>A0A9X2BSL8</accession>
<dbReference type="GO" id="GO:0006355">
    <property type="term" value="P:regulation of DNA-templated transcription"/>
    <property type="evidence" value="ECO:0007669"/>
    <property type="project" value="InterPro"/>
</dbReference>
<dbReference type="EMBL" id="JALPRK010000033">
    <property type="protein sequence ID" value="MCK8489962.1"/>
    <property type="molecule type" value="Genomic_DNA"/>
</dbReference>
<evidence type="ECO:0000259" key="1">
    <source>
        <dbReference type="PROSITE" id="PS51500"/>
    </source>
</evidence>
<comment type="caution">
    <text evidence="2">The sequence shown here is derived from an EMBL/GenBank/DDBJ whole genome shotgun (WGS) entry which is preliminary data.</text>
</comment>
<dbReference type="GO" id="GO:0046983">
    <property type="term" value="F:protein dimerization activity"/>
    <property type="evidence" value="ECO:0007669"/>
    <property type="project" value="InterPro"/>
</dbReference>
<dbReference type="SUPFAM" id="SSF47406">
    <property type="entry name" value="SinR repressor dimerisation domain-like"/>
    <property type="match status" value="1"/>
</dbReference>
<dbReference type="Pfam" id="PF08671">
    <property type="entry name" value="SinI"/>
    <property type="match status" value="1"/>
</dbReference>
<evidence type="ECO:0000313" key="2">
    <source>
        <dbReference type="EMBL" id="MCK8489962.1"/>
    </source>
</evidence>
<dbReference type="PROSITE" id="PS51500">
    <property type="entry name" value="SIN"/>
    <property type="match status" value="1"/>
</dbReference>
<keyword evidence="3" id="KW-1185">Reference proteome</keyword>
<evidence type="ECO:0000313" key="3">
    <source>
        <dbReference type="Proteomes" id="UP001139534"/>
    </source>
</evidence>
<dbReference type="AlphaFoldDB" id="A0A9X2BSL8"/>
<organism evidence="2 3">
    <name type="scientific">Paenibacillus mellifer</name>
    <dbReference type="NCBI Taxonomy" id="2937794"/>
    <lineage>
        <taxon>Bacteria</taxon>
        <taxon>Bacillati</taxon>
        <taxon>Bacillota</taxon>
        <taxon>Bacilli</taxon>
        <taxon>Bacillales</taxon>
        <taxon>Paenibacillaceae</taxon>
        <taxon>Paenibacillus</taxon>
    </lineage>
</organism>
<reference evidence="2" key="1">
    <citation type="submission" date="2022-04" db="EMBL/GenBank/DDBJ databases">
        <authorList>
            <person name="Seo M.-J."/>
        </authorList>
    </citation>
    <scope>NUCLEOTIDE SEQUENCE</scope>
    <source>
        <strain evidence="2">MBLB2552</strain>
    </source>
</reference>
<dbReference type="RefSeq" id="WP_248553937.1">
    <property type="nucleotide sequence ID" value="NZ_JALPRK010000033.1"/>
</dbReference>
<proteinExistence type="predicted"/>